<keyword evidence="4" id="KW-1185">Reference proteome</keyword>
<dbReference type="PANTHER" id="PTHR43283:SF14">
    <property type="entry name" value="BLL8153 PROTEIN"/>
    <property type="match status" value="1"/>
</dbReference>
<sequence>MRRLLKWAVRILLMAILAAAVIGFWKREEIMRLMAVNSLFSEDKIVGNFSHMNDAFLSREIPRGDGPISPLPYGAPMTLPEGTDAWIKERAVTSLLVLKDGQIVYEDYFLGTTEDDLRISWSVAKSFLSALMGIIVEEGAIASLDDPVTRYAPQLKGGAYDGATIRNVLQMSSGVTFDEDYLDYDSDINRMGRVLALGGRMDDFAASLTETFTAPGTQMQYTSIDTHVLGMVIRGATGRDIPALLSEKIIAPLGVEATPYYVTDGVGVAFVLGGLNLRTRDYARFGQMIEQDGKWQGKQIVPADWIDTAIRPTAKTSPGEIGYGYQWWVPVGAVPGREVTGRGVYGQYLYIDKDAHVVIVVTAADRKFRDPGVTDASIDTLRRITKATEAKDGT</sequence>
<evidence type="ECO:0000259" key="2">
    <source>
        <dbReference type="Pfam" id="PF00144"/>
    </source>
</evidence>
<keyword evidence="1" id="KW-0472">Membrane</keyword>
<dbReference type="AlphaFoldDB" id="A0A073J1T2"/>
<gene>
    <name evidence="3" type="ORF">SUH3_14205</name>
</gene>
<keyword evidence="1" id="KW-1133">Transmembrane helix</keyword>
<name>A0A073J1T2_9RHOB</name>
<comment type="caution">
    <text evidence="3">The sequence shown here is derived from an EMBL/GenBank/DDBJ whole genome shotgun (WGS) entry which is preliminary data.</text>
</comment>
<dbReference type="Proteomes" id="UP000027746">
    <property type="component" value="Unassembled WGS sequence"/>
</dbReference>
<dbReference type="EMBL" id="JAMD01000003">
    <property type="protein sequence ID" value="KEJ96508.1"/>
    <property type="molecule type" value="Genomic_DNA"/>
</dbReference>
<keyword evidence="1" id="KW-0812">Transmembrane</keyword>
<feature type="transmembrane region" description="Helical" evidence="1">
    <location>
        <begin position="7"/>
        <end position="25"/>
    </location>
</feature>
<dbReference type="GO" id="GO:0016787">
    <property type="term" value="F:hydrolase activity"/>
    <property type="evidence" value="ECO:0007669"/>
    <property type="project" value="UniProtKB-KW"/>
</dbReference>
<feature type="domain" description="Beta-lactamase-related" evidence="2">
    <location>
        <begin position="93"/>
        <end position="368"/>
    </location>
</feature>
<dbReference type="RefSeq" id="WP_037923905.1">
    <property type="nucleotide sequence ID" value="NZ_CP054599.1"/>
</dbReference>
<dbReference type="InterPro" id="IPR050789">
    <property type="entry name" value="Diverse_Enzym_Activities"/>
</dbReference>
<dbReference type="InterPro" id="IPR012338">
    <property type="entry name" value="Beta-lactam/transpept-like"/>
</dbReference>
<reference evidence="3 4" key="1">
    <citation type="submission" date="2014-01" db="EMBL/GenBank/DDBJ databases">
        <title>Sulfitobacter sp. H3 (MCCC 1A00686) Genome Sequencing.</title>
        <authorList>
            <person name="Lai Q."/>
            <person name="Hong Z."/>
        </authorList>
    </citation>
    <scope>NUCLEOTIDE SEQUENCE [LARGE SCALE GENOMIC DNA]</scope>
    <source>
        <strain evidence="3 4">H3</strain>
    </source>
</reference>
<dbReference type="InterPro" id="IPR001466">
    <property type="entry name" value="Beta-lactam-related"/>
</dbReference>
<dbReference type="SUPFAM" id="SSF56601">
    <property type="entry name" value="beta-lactamase/transpeptidase-like"/>
    <property type="match status" value="1"/>
</dbReference>
<keyword evidence="3" id="KW-0378">Hydrolase</keyword>
<dbReference type="PANTHER" id="PTHR43283">
    <property type="entry name" value="BETA-LACTAMASE-RELATED"/>
    <property type="match status" value="1"/>
</dbReference>
<evidence type="ECO:0000256" key="1">
    <source>
        <dbReference type="SAM" id="Phobius"/>
    </source>
</evidence>
<proteinExistence type="predicted"/>
<dbReference type="GeneID" id="68869178"/>
<protein>
    <submittedName>
        <fullName evidence="3">6-aminohexanoate hydrolase</fullName>
    </submittedName>
</protein>
<organism evidence="3 4">
    <name type="scientific">Pseudosulfitobacter pseudonitzschiae</name>
    <dbReference type="NCBI Taxonomy" id="1402135"/>
    <lineage>
        <taxon>Bacteria</taxon>
        <taxon>Pseudomonadati</taxon>
        <taxon>Pseudomonadota</taxon>
        <taxon>Alphaproteobacteria</taxon>
        <taxon>Rhodobacterales</taxon>
        <taxon>Roseobacteraceae</taxon>
        <taxon>Pseudosulfitobacter</taxon>
    </lineage>
</organism>
<dbReference type="OrthoDB" id="9814204at2"/>
<dbReference type="Pfam" id="PF00144">
    <property type="entry name" value="Beta-lactamase"/>
    <property type="match status" value="1"/>
</dbReference>
<evidence type="ECO:0000313" key="3">
    <source>
        <dbReference type="EMBL" id="KEJ96508.1"/>
    </source>
</evidence>
<accession>A0A073J1T2</accession>
<evidence type="ECO:0000313" key="4">
    <source>
        <dbReference type="Proteomes" id="UP000027746"/>
    </source>
</evidence>
<dbReference type="Gene3D" id="3.40.710.10">
    <property type="entry name" value="DD-peptidase/beta-lactamase superfamily"/>
    <property type="match status" value="1"/>
</dbReference>